<dbReference type="EC" id="3.1.2.-" evidence="2"/>
<dbReference type="SUPFAM" id="SSF54637">
    <property type="entry name" value="Thioesterase/thiol ester dehydrase-isomerase"/>
    <property type="match status" value="1"/>
</dbReference>
<dbReference type="Gene3D" id="3.10.129.10">
    <property type="entry name" value="Hotdog Thioesterase"/>
    <property type="match status" value="1"/>
</dbReference>
<dbReference type="EMBL" id="JBHRTQ010000001">
    <property type="protein sequence ID" value="MFC3172660.1"/>
    <property type="molecule type" value="Genomic_DNA"/>
</dbReference>
<keyword evidence="3" id="KW-1185">Reference proteome</keyword>
<dbReference type="InterPro" id="IPR029069">
    <property type="entry name" value="HotDog_dom_sf"/>
</dbReference>
<dbReference type="CDD" id="cd03443">
    <property type="entry name" value="PaaI_thioesterase"/>
    <property type="match status" value="1"/>
</dbReference>
<evidence type="ECO:0000313" key="3">
    <source>
        <dbReference type="Proteomes" id="UP001595604"/>
    </source>
</evidence>
<protein>
    <submittedName>
        <fullName evidence="2">PaaI family thioesterase</fullName>
        <ecNumber evidence="2">3.1.2.-</ecNumber>
    </submittedName>
</protein>
<keyword evidence="2" id="KW-0378">Hydrolase</keyword>
<evidence type="ECO:0000313" key="2">
    <source>
        <dbReference type="EMBL" id="MFC3172660.1"/>
    </source>
</evidence>
<dbReference type="Proteomes" id="UP001595604">
    <property type="component" value="Unassembled WGS sequence"/>
</dbReference>
<accession>A0ABV7IM56</accession>
<organism evidence="2 3">
    <name type="scientific">Novosphingobium bradum</name>
    <dbReference type="NCBI Taxonomy" id="1737444"/>
    <lineage>
        <taxon>Bacteria</taxon>
        <taxon>Pseudomonadati</taxon>
        <taxon>Pseudomonadota</taxon>
        <taxon>Alphaproteobacteria</taxon>
        <taxon>Sphingomonadales</taxon>
        <taxon>Sphingomonadaceae</taxon>
        <taxon>Novosphingobium</taxon>
    </lineage>
</organism>
<dbReference type="Pfam" id="PF03061">
    <property type="entry name" value="4HBT"/>
    <property type="match status" value="1"/>
</dbReference>
<feature type="domain" description="Thioesterase" evidence="1">
    <location>
        <begin position="52"/>
        <end position="126"/>
    </location>
</feature>
<dbReference type="RefSeq" id="WP_379508057.1">
    <property type="nucleotide sequence ID" value="NZ_JBHRTQ010000001.1"/>
</dbReference>
<gene>
    <name evidence="2" type="ORF">ACFOD9_00195</name>
</gene>
<dbReference type="InterPro" id="IPR006683">
    <property type="entry name" value="Thioestr_dom"/>
</dbReference>
<name>A0ABV7IM56_9SPHN</name>
<comment type="caution">
    <text evidence="2">The sequence shown here is derived from an EMBL/GenBank/DDBJ whole genome shotgun (WGS) entry which is preliminary data.</text>
</comment>
<reference evidence="3" key="1">
    <citation type="journal article" date="2019" name="Int. J. Syst. Evol. Microbiol.">
        <title>The Global Catalogue of Microorganisms (GCM) 10K type strain sequencing project: providing services to taxonomists for standard genome sequencing and annotation.</title>
        <authorList>
            <consortium name="The Broad Institute Genomics Platform"/>
            <consortium name="The Broad Institute Genome Sequencing Center for Infectious Disease"/>
            <person name="Wu L."/>
            <person name="Ma J."/>
        </authorList>
    </citation>
    <scope>NUCLEOTIDE SEQUENCE [LARGE SCALE GENOMIC DNA]</scope>
    <source>
        <strain evidence="3">KCTC 42984</strain>
    </source>
</reference>
<sequence>MPTDPEALAAQGWQPIQPDSFSRALGPLWMMRGERPAMGFIATEAQTNGHMKTVHGAALMTLADLALGYGVSIAAGTPNSATIQLNLQFVAAPQIGDFVVCYPEVIRVTRDVTFVRATIQVGDRTVANADGIWKFLKPKA</sequence>
<proteinExistence type="predicted"/>
<evidence type="ECO:0000259" key="1">
    <source>
        <dbReference type="Pfam" id="PF03061"/>
    </source>
</evidence>
<dbReference type="GO" id="GO:0016787">
    <property type="term" value="F:hydrolase activity"/>
    <property type="evidence" value="ECO:0007669"/>
    <property type="project" value="UniProtKB-KW"/>
</dbReference>